<evidence type="ECO:0000256" key="1">
    <source>
        <dbReference type="ARBA" id="ARBA00004651"/>
    </source>
</evidence>
<evidence type="ECO:0000256" key="8">
    <source>
        <dbReference type="ARBA" id="ARBA00023136"/>
    </source>
</evidence>
<evidence type="ECO:0000256" key="3">
    <source>
        <dbReference type="ARBA" id="ARBA00022449"/>
    </source>
</evidence>
<evidence type="ECO:0000256" key="7">
    <source>
        <dbReference type="ARBA" id="ARBA00023065"/>
    </source>
</evidence>
<dbReference type="RefSeq" id="WP_258541805.1">
    <property type="nucleotide sequence ID" value="NZ_OU015584.1"/>
</dbReference>
<keyword evidence="4" id="KW-1003">Cell membrane</keyword>
<feature type="transmembrane region" description="Helical" evidence="10">
    <location>
        <begin position="279"/>
        <end position="298"/>
    </location>
</feature>
<keyword evidence="3" id="KW-0050">Antiport</keyword>
<evidence type="ECO:0000256" key="9">
    <source>
        <dbReference type="ARBA" id="ARBA00031636"/>
    </source>
</evidence>
<keyword evidence="12" id="KW-1185">Reference proteome</keyword>
<keyword evidence="7" id="KW-0406">Ion transport</keyword>
<dbReference type="InterPro" id="IPR050222">
    <property type="entry name" value="MATE_MdtK"/>
</dbReference>
<reference evidence="11" key="1">
    <citation type="submission" date="2021-04" db="EMBL/GenBank/DDBJ databases">
        <authorList>
            <person name="Rodrigo-Torres L."/>
            <person name="Arahal R. D."/>
            <person name="Lucena T."/>
        </authorList>
    </citation>
    <scope>NUCLEOTIDE SEQUENCE</scope>
    <source>
        <strain evidence="11">AS29M-1</strain>
    </source>
</reference>
<feature type="transmembrane region" description="Helical" evidence="10">
    <location>
        <begin position="160"/>
        <end position="182"/>
    </location>
</feature>
<feature type="transmembrane region" description="Helical" evidence="10">
    <location>
        <begin position="52"/>
        <end position="72"/>
    </location>
</feature>
<dbReference type="AlphaFoldDB" id="A0A916NAS8"/>
<evidence type="ECO:0000256" key="2">
    <source>
        <dbReference type="ARBA" id="ARBA00022448"/>
    </source>
</evidence>
<dbReference type="GO" id="GO:0015297">
    <property type="term" value="F:antiporter activity"/>
    <property type="evidence" value="ECO:0007669"/>
    <property type="project" value="UniProtKB-KW"/>
</dbReference>
<feature type="transmembrane region" description="Helical" evidence="10">
    <location>
        <begin position="357"/>
        <end position="375"/>
    </location>
</feature>
<evidence type="ECO:0000256" key="5">
    <source>
        <dbReference type="ARBA" id="ARBA00022692"/>
    </source>
</evidence>
<keyword evidence="5 10" id="KW-0812">Transmembrane</keyword>
<dbReference type="GO" id="GO:0005886">
    <property type="term" value="C:plasma membrane"/>
    <property type="evidence" value="ECO:0007669"/>
    <property type="project" value="UniProtKB-SubCell"/>
</dbReference>
<keyword evidence="2" id="KW-0813">Transport</keyword>
<dbReference type="GO" id="GO:0006811">
    <property type="term" value="P:monoatomic ion transport"/>
    <property type="evidence" value="ECO:0007669"/>
    <property type="project" value="UniProtKB-KW"/>
</dbReference>
<dbReference type="CDD" id="cd13133">
    <property type="entry name" value="MATE_like_7"/>
    <property type="match status" value="1"/>
</dbReference>
<accession>A0A916NAS8</accession>
<protein>
    <recommendedName>
        <fullName evidence="9">Multidrug-efflux transporter</fullName>
    </recommendedName>
</protein>
<feature type="transmembrane region" description="Helical" evidence="10">
    <location>
        <begin position="414"/>
        <end position="435"/>
    </location>
</feature>
<name>A0A916NAS8_9FLAO</name>
<comment type="subcellular location">
    <subcellularLocation>
        <location evidence="1">Cell membrane</location>
        <topology evidence="1">Multi-pass membrane protein</topology>
    </subcellularLocation>
</comment>
<gene>
    <name evidence="11" type="primary">mdtK</name>
    <name evidence="11" type="ORF">CRYO30217_01608</name>
</gene>
<feature type="transmembrane region" description="Helical" evidence="10">
    <location>
        <begin position="194"/>
        <end position="217"/>
    </location>
</feature>
<dbReference type="NCBIfam" id="TIGR00797">
    <property type="entry name" value="matE"/>
    <property type="match status" value="1"/>
</dbReference>
<organism evidence="11 12">
    <name type="scientific">Parvicella tangerina</name>
    <dbReference type="NCBI Taxonomy" id="2829795"/>
    <lineage>
        <taxon>Bacteria</taxon>
        <taxon>Pseudomonadati</taxon>
        <taxon>Bacteroidota</taxon>
        <taxon>Flavobacteriia</taxon>
        <taxon>Flavobacteriales</taxon>
        <taxon>Parvicellaceae</taxon>
        <taxon>Parvicella</taxon>
    </lineage>
</organism>
<dbReference type="Pfam" id="PF01554">
    <property type="entry name" value="MatE"/>
    <property type="match status" value="2"/>
</dbReference>
<proteinExistence type="predicted"/>
<dbReference type="PIRSF" id="PIRSF006603">
    <property type="entry name" value="DinF"/>
    <property type="match status" value="1"/>
</dbReference>
<keyword evidence="6 10" id="KW-1133">Transmembrane helix</keyword>
<evidence type="ECO:0000256" key="10">
    <source>
        <dbReference type="SAM" id="Phobius"/>
    </source>
</evidence>
<dbReference type="EMBL" id="OU015584">
    <property type="protein sequence ID" value="CAG5081364.1"/>
    <property type="molecule type" value="Genomic_DNA"/>
</dbReference>
<dbReference type="InterPro" id="IPR002528">
    <property type="entry name" value="MATE_fam"/>
</dbReference>
<evidence type="ECO:0000313" key="12">
    <source>
        <dbReference type="Proteomes" id="UP000683507"/>
    </source>
</evidence>
<dbReference type="KEGG" id="ptan:CRYO30217_01608"/>
<dbReference type="InterPro" id="IPR048279">
    <property type="entry name" value="MdtK-like"/>
</dbReference>
<sequence>MQEKTHISTKHIGQIALPIMLGGIAQNVVNVTDTAFLGNLGDTQVGAAGNAGILYFLLVHTCLGFTTGAQIIMGRRNGEQNYKAIGQLLDQTLYFVIPLALIMFFVMQFLSPALLTEVVSSSSIRSAASDFLNIRSYGILFALIVFAFNAFYIGVTRTRVIMIGTILMSATNVVLDYGLIFGNLGLPEMGIKGAALASVIAEFVAALFIILATVFLARNKRYELFKFRSPDLSVLRSITRISTPIMFQNFITLGSWFVFFMMIEWIGEEELAISHIIKSIYMVMMIPMFGLSTAANTITSNLIGEQRSDQVLPTTWKIVGLSIILTLPLALLSFIFSDDIILLYTENATLLPAAKKTLWVVDISMFFFCVAYIHFNSVTGTGDTMASLAIETINIIIYLGSTALFVTLLEPHIHIVWCAEFIYFTFLGFMAWGYLKYGKWRLKQL</sequence>
<feature type="transmembrane region" description="Helical" evidence="10">
    <location>
        <begin position="245"/>
        <end position="267"/>
    </location>
</feature>
<dbReference type="PANTHER" id="PTHR43298:SF2">
    <property type="entry name" value="FMN_FAD EXPORTER YEEO-RELATED"/>
    <property type="match status" value="1"/>
</dbReference>
<feature type="transmembrane region" description="Helical" evidence="10">
    <location>
        <begin position="12"/>
        <end position="32"/>
    </location>
</feature>
<evidence type="ECO:0000313" key="11">
    <source>
        <dbReference type="EMBL" id="CAG5081364.1"/>
    </source>
</evidence>
<dbReference type="Proteomes" id="UP000683507">
    <property type="component" value="Chromosome"/>
</dbReference>
<feature type="transmembrane region" description="Helical" evidence="10">
    <location>
        <begin position="93"/>
        <end position="114"/>
    </location>
</feature>
<dbReference type="PANTHER" id="PTHR43298">
    <property type="entry name" value="MULTIDRUG RESISTANCE PROTEIN NORM-RELATED"/>
    <property type="match status" value="1"/>
</dbReference>
<evidence type="ECO:0000256" key="4">
    <source>
        <dbReference type="ARBA" id="ARBA00022475"/>
    </source>
</evidence>
<feature type="transmembrane region" description="Helical" evidence="10">
    <location>
        <begin position="134"/>
        <end position="153"/>
    </location>
</feature>
<evidence type="ECO:0000256" key="6">
    <source>
        <dbReference type="ARBA" id="ARBA00022989"/>
    </source>
</evidence>
<feature type="transmembrane region" description="Helical" evidence="10">
    <location>
        <begin position="318"/>
        <end position="337"/>
    </location>
</feature>
<feature type="transmembrane region" description="Helical" evidence="10">
    <location>
        <begin position="387"/>
        <end position="408"/>
    </location>
</feature>
<keyword evidence="8 10" id="KW-0472">Membrane</keyword>
<dbReference type="GO" id="GO:0042910">
    <property type="term" value="F:xenobiotic transmembrane transporter activity"/>
    <property type="evidence" value="ECO:0007669"/>
    <property type="project" value="InterPro"/>
</dbReference>